<dbReference type="InterPro" id="IPR012480">
    <property type="entry name" value="Hepar_II_III_C"/>
</dbReference>
<organism evidence="3 4">
    <name type="scientific">Paraflavitalea soli</name>
    <dbReference type="NCBI Taxonomy" id="2315862"/>
    <lineage>
        <taxon>Bacteria</taxon>
        <taxon>Pseudomonadati</taxon>
        <taxon>Bacteroidota</taxon>
        <taxon>Chitinophagia</taxon>
        <taxon>Chitinophagales</taxon>
        <taxon>Chitinophagaceae</taxon>
        <taxon>Paraflavitalea</taxon>
    </lineage>
</organism>
<dbReference type="GO" id="GO:0016829">
    <property type="term" value="F:lyase activity"/>
    <property type="evidence" value="ECO:0007669"/>
    <property type="project" value="InterPro"/>
</dbReference>
<name>A0A3B7MIX1_9BACT</name>
<dbReference type="OrthoDB" id="175534at2"/>
<dbReference type="InterPro" id="IPR008929">
    <property type="entry name" value="Chondroitin_lyas"/>
</dbReference>
<evidence type="ECO:0000256" key="1">
    <source>
        <dbReference type="ARBA" id="ARBA00004196"/>
    </source>
</evidence>
<dbReference type="KEGG" id="pseg:D3H65_03550"/>
<comment type="subcellular location">
    <subcellularLocation>
        <location evidence="1">Cell envelope</location>
    </subcellularLocation>
</comment>
<keyword evidence="4" id="KW-1185">Reference proteome</keyword>
<accession>A0A3B7MIX1</accession>
<feature type="domain" description="Heparinase II/III-like C-terminal" evidence="2">
    <location>
        <begin position="379"/>
        <end position="542"/>
    </location>
</feature>
<dbReference type="GO" id="GO:0030313">
    <property type="term" value="C:cell envelope"/>
    <property type="evidence" value="ECO:0007669"/>
    <property type="project" value="UniProtKB-SubCell"/>
</dbReference>
<dbReference type="EMBL" id="CP032157">
    <property type="protein sequence ID" value="AXY73100.1"/>
    <property type="molecule type" value="Genomic_DNA"/>
</dbReference>
<dbReference type="Gene3D" id="2.70.98.70">
    <property type="match status" value="1"/>
</dbReference>
<dbReference type="PANTHER" id="PTHR38045">
    <property type="entry name" value="CHROMOSOME 1, WHOLE GENOME SHOTGUN SEQUENCE"/>
    <property type="match status" value="1"/>
</dbReference>
<evidence type="ECO:0000259" key="2">
    <source>
        <dbReference type="Pfam" id="PF07940"/>
    </source>
</evidence>
<sequence length="615" mass="68230">MCCMCSTAIVSAQSVKIDTSRIMGHPRLLLLPGQEEGIKKNIASNIAWGKVHADILEACDSLLDKPALERVLIGRRLLDKSREALRRIFFLSYAWRMSGKKKYFRRCEEELLAISAFTDWNPSHFLDVAEMTMAAGIGYDWLYKDLSPASRQRISEAVITKGLTPSLEEKYNGWLRGKNNWNQVCNAGISFGAAAVYESRPALAAQLIERAIQSVQIPMKEYAPDGNYTEGYSYWAYGTSYNVFLISLLEQLFGTDYSLSQLPGFLKTPFFYEHVVGLSGKPFNYSDCGDGTEGLQPAMFWFANKLKDPSVLWQEKDNLEKGRSMAKWNRFLPAAMIWGKDVDVTAVPSPAATWVGDGENPVALLRTSWNKQSGIFIGFKGGTPAAGHGHMDAGSFVLDAEGVRWSADLGMQGYESLESKGLQIWDMGQASDRWKVFRYSNFSHSTITVNKALQQVNGRATFLKHSGDSLFTRAVMDLGSLYAGSLTKAVRGIAIANKQYVTVRDEWEAGDSTCTVRWAMLTPAHVVSIDKNQVQLQNNGKKLTLYVNGLPEGAALRTWPTDPPNSYDALNIGTVLVGFEMTLPAHTKKEVTVLLVPGEGQVMIKKSSLLPLSEW</sequence>
<dbReference type="Gene3D" id="1.50.10.100">
    <property type="entry name" value="Chondroitin AC/alginate lyase"/>
    <property type="match status" value="1"/>
</dbReference>
<dbReference type="Pfam" id="PF07940">
    <property type="entry name" value="Hepar_II_III_C"/>
    <property type="match status" value="1"/>
</dbReference>
<reference evidence="3 4" key="1">
    <citation type="submission" date="2018-09" db="EMBL/GenBank/DDBJ databases">
        <title>Genome sequencing of strain 6GH32-13.</title>
        <authorList>
            <person name="Weon H.-Y."/>
            <person name="Heo J."/>
            <person name="Kwon S.-W."/>
        </authorList>
    </citation>
    <scope>NUCLEOTIDE SEQUENCE [LARGE SCALE GENOMIC DNA]</scope>
    <source>
        <strain evidence="3 4">5GH32-13</strain>
    </source>
</reference>
<dbReference type="Proteomes" id="UP000263900">
    <property type="component" value="Chromosome"/>
</dbReference>
<dbReference type="PANTHER" id="PTHR38045:SF1">
    <property type="entry name" value="HEPARINASE II_III-LIKE PROTEIN"/>
    <property type="match status" value="1"/>
</dbReference>
<evidence type="ECO:0000313" key="4">
    <source>
        <dbReference type="Proteomes" id="UP000263900"/>
    </source>
</evidence>
<protein>
    <submittedName>
        <fullName evidence="3">Heparinase</fullName>
    </submittedName>
</protein>
<gene>
    <name evidence="3" type="ORF">D3H65_03550</name>
</gene>
<proteinExistence type="predicted"/>
<evidence type="ECO:0000313" key="3">
    <source>
        <dbReference type="EMBL" id="AXY73100.1"/>
    </source>
</evidence>
<dbReference type="AlphaFoldDB" id="A0A3B7MIX1"/>
<dbReference type="SUPFAM" id="SSF48230">
    <property type="entry name" value="Chondroitin AC/alginate lyase"/>
    <property type="match status" value="1"/>
</dbReference>